<dbReference type="PANTHER" id="PTHR45589:SF1">
    <property type="entry name" value="WD REPEAT DOMAIN 62, ISOFORM G"/>
    <property type="match status" value="1"/>
</dbReference>
<evidence type="ECO:0000313" key="1">
    <source>
        <dbReference type="EnsemblMetazoa" id="XP_020903365.1"/>
    </source>
</evidence>
<dbReference type="GeneID" id="110241803"/>
<dbReference type="EnsemblMetazoa" id="XM_021047706.2">
    <property type="protein sequence ID" value="XP_020903365.1"/>
    <property type="gene ID" value="LOC110241803"/>
</dbReference>
<dbReference type="AlphaFoldDB" id="A0A913XFF0"/>
<dbReference type="InterPro" id="IPR052779">
    <property type="entry name" value="WDR62"/>
</dbReference>
<dbReference type="OrthoDB" id="6154712at2759"/>
<evidence type="ECO:0000313" key="2">
    <source>
        <dbReference type="Proteomes" id="UP000887567"/>
    </source>
</evidence>
<dbReference type="PANTHER" id="PTHR45589">
    <property type="entry name" value="WD REPEAT DOMAIN 62, ISOFORM G"/>
    <property type="match status" value="1"/>
</dbReference>
<reference evidence="1" key="1">
    <citation type="submission" date="2022-11" db="UniProtKB">
        <authorList>
            <consortium name="EnsemblMetazoa"/>
        </authorList>
    </citation>
    <scope>IDENTIFICATION</scope>
</reference>
<dbReference type="SUPFAM" id="SSF50978">
    <property type="entry name" value="WD40 repeat-like"/>
    <property type="match status" value="1"/>
</dbReference>
<dbReference type="RefSeq" id="XP_020903365.1">
    <property type="nucleotide sequence ID" value="XM_021047706.2"/>
</dbReference>
<keyword evidence="2" id="KW-1185">Reference proteome</keyword>
<dbReference type="InterPro" id="IPR036322">
    <property type="entry name" value="WD40_repeat_dom_sf"/>
</dbReference>
<dbReference type="Gene3D" id="2.130.10.10">
    <property type="entry name" value="YVTN repeat-like/Quinoprotein amine dehydrogenase"/>
    <property type="match status" value="1"/>
</dbReference>
<accession>A0A913XFF0</accession>
<name>A0A913XFF0_EXADI</name>
<proteinExistence type="predicted"/>
<protein>
    <submittedName>
        <fullName evidence="1">Uncharacterized protein</fullName>
    </submittedName>
</protein>
<sequence length="186" mass="20428">VYAISFSELGDFFVTSGVRHVKFWYIDADSAKSKHDVTLPIKGRAGLLGELRSHTFCDVVCGVGNNSNYTYCVTTAGALCCFNAKRKLEKFVEIGSSKALCMVADDKFLICGYNNGFIRIFDSGSLEFITTLPKPHYLGVNIADGIHPSHMVAKTDSVTYGDTVAIALDSSHHRVCLESTREWTTL</sequence>
<dbReference type="Proteomes" id="UP000887567">
    <property type="component" value="Unplaced"/>
</dbReference>
<organism evidence="1 2">
    <name type="scientific">Exaiptasia diaphana</name>
    <name type="common">Tropical sea anemone</name>
    <name type="synonym">Aiptasia pulchella</name>
    <dbReference type="NCBI Taxonomy" id="2652724"/>
    <lineage>
        <taxon>Eukaryota</taxon>
        <taxon>Metazoa</taxon>
        <taxon>Cnidaria</taxon>
        <taxon>Anthozoa</taxon>
        <taxon>Hexacorallia</taxon>
        <taxon>Actiniaria</taxon>
        <taxon>Aiptasiidae</taxon>
        <taxon>Exaiptasia</taxon>
    </lineage>
</organism>
<dbReference type="InterPro" id="IPR015943">
    <property type="entry name" value="WD40/YVTN_repeat-like_dom_sf"/>
</dbReference>
<dbReference type="KEGG" id="epa:110241803"/>